<name>A0ACD5ZUP4_AVESA</name>
<dbReference type="EnsemblPlants" id="AVESA.00010b.r2.7AG1227130.1">
    <property type="protein sequence ID" value="AVESA.00010b.r2.7AG1227130.1.CDS.1"/>
    <property type="gene ID" value="AVESA.00010b.r2.7AG1227130"/>
</dbReference>
<sequence>MPPASSSLDEYVQFFPAEMYQQQPETLEAVLWQPVTAPVPAELGDPANRAPGGAVVGTARKRPFRTDRHSKIHTAQGVRDRRMRLSVGVARDFFALQDMLGFDKASKTVDWLLTQSKPAIDRLADAATGAIAPAPRAASVKEKGDGASSSSTDCFRDARAHASERMKDTGGDSSPVPLVLMADRGGGREVDWIMSEAPAAAAIEQPMEGLDYYYQYYQLEEMMSAATTTEY</sequence>
<evidence type="ECO:0000313" key="1">
    <source>
        <dbReference type="EnsemblPlants" id="AVESA.00010b.r2.7AG1227130.1.CDS.1"/>
    </source>
</evidence>
<organism evidence="1 2">
    <name type="scientific">Avena sativa</name>
    <name type="common">Oat</name>
    <dbReference type="NCBI Taxonomy" id="4498"/>
    <lineage>
        <taxon>Eukaryota</taxon>
        <taxon>Viridiplantae</taxon>
        <taxon>Streptophyta</taxon>
        <taxon>Embryophyta</taxon>
        <taxon>Tracheophyta</taxon>
        <taxon>Spermatophyta</taxon>
        <taxon>Magnoliopsida</taxon>
        <taxon>Liliopsida</taxon>
        <taxon>Poales</taxon>
        <taxon>Poaceae</taxon>
        <taxon>BOP clade</taxon>
        <taxon>Pooideae</taxon>
        <taxon>Poodae</taxon>
        <taxon>Poeae</taxon>
        <taxon>Poeae Chloroplast Group 1 (Aveneae type)</taxon>
        <taxon>Aveninae</taxon>
        <taxon>Avena</taxon>
    </lineage>
</organism>
<protein>
    <submittedName>
        <fullName evidence="1">Uncharacterized protein</fullName>
    </submittedName>
</protein>
<evidence type="ECO:0000313" key="2">
    <source>
        <dbReference type="Proteomes" id="UP001732700"/>
    </source>
</evidence>
<accession>A0ACD5ZUP4</accession>
<dbReference type="Proteomes" id="UP001732700">
    <property type="component" value="Chromosome 7A"/>
</dbReference>
<keyword evidence="2" id="KW-1185">Reference proteome</keyword>
<reference evidence="1" key="1">
    <citation type="submission" date="2021-05" db="EMBL/GenBank/DDBJ databases">
        <authorList>
            <person name="Scholz U."/>
            <person name="Mascher M."/>
            <person name="Fiebig A."/>
        </authorList>
    </citation>
    <scope>NUCLEOTIDE SEQUENCE [LARGE SCALE GENOMIC DNA]</scope>
</reference>
<proteinExistence type="predicted"/>
<reference evidence="1" key="2">
    <citation type="submission" date="2025-09" db="UniProtKB">
        <authorList>
            <consortium name="EnsemblPlants"/>
        </authorList>
    </citation>
    <scope>IDENTIFICATION</scope>
</reference>